<evidence type="ECO:0000313" key="11">
    <source>
        <dbReference type="Proteomes" id="UP000504604"/>
    </source>
</evidence>
<evidence type="ECO:0000313" key="12">
    <source>
        <dbReference type="RefSeq" id="XP_011074522.1"/>
    </source>
</evidence>
<feature type="compositionally biased region" description="Pro residues" evidence="9">
    <location>
        <begin position="226"/>
        <end position="235"/>
    </location>
</feature>
<dbReference type="RefSeq" id="XP_011074522.1">
    <property type="nucleotide sequence ID" value="XM_011076220.2"/>
</dbReference>
<organism evidence="11 12">
    <name type="scientific">Sesamum indicum</name>
    <name type="common">Oriental sesame</name>
    <name type="synonym">Sesamum orientale</name>
    <dbReference type="NCBI Taxonomy" id="4182"/>
    <lineage>
        <taxon>Eukaryota</taxon>
        <taxon>Viridiplantae</taxon>
        <taxon>Streptophyta</taxon>
        <taxon>Embryophyta</taxon>
        <taxon>Tracheophyta</taxon>
        <taxon>Spermatophyta</taxon>
        <taxon>Magnoliopsida</taxon>
        <taxon>eudicotyledons</taxon>
        <taxon>Gunneridae</taxon>
        <taxon>Pentapetalae</taxon>
        <taxon>asterids</taxon>
        <taxon>lamiids</taxon>
        <taxon>Lamiales</taxon>
        <taxon>Pedaliaceae</taxon>
        <taxon>Sesamum</taxon>
    </lineage>
</organism>
<evidence type="ECO:0000259" key="10">
    <source>
        <dbReference type="PROSITE" id="PS50157"/>
    </source>
</evidence>
<feature type="region of interest" description="Disordered" evidence="9">
    <location>
        <begin position="222"/>
        <end position="241"/>
    </location>
</feature>
<dbReference type="InParanoid" id="A0A6I9SY59"/>
<dbReference type="InterPro" id="IPR031140">
    <property type="entry name" value="IDD1-16"/>
</dbReference>
<dbReference type="Pfam" id="PF22996">
    <property type="entry name" value="C2H2-2nd_BIRD-IDD"/>
    <property type="match status" value="1"/>
</dbReference>
<dbReference type="PROSITE" id="PS50157">
    <property type="entry name" value="ZINC_FINGER_C2H2_2"/>
    <property type="match status" value="1"/>
</dbReference>
<name>A0A6I9SY59_SESIN</name>
<dbReference type="GO" id="GO:0005634">
    <property type="term" value="C:nucleus"/>
    <property type="evidence" value="ECO:0007669"/>
    <property type="project" value="TreeGrafter"/>
</dbReference>
<keyword evidence="1" id="KW-0479">Metal-binding</keyword>
<evidence type="ECO:0000256" key="3">
    <source>
        <dbReference type="ARBA" id="ARBA00022771"/>
    </source>
</evidence>
<dbReference type="OrthoDB" id="6354171at2759"/>
<dbReference type="Pfam" id="PF12874">
    <property type="entry name" value="zf-met"/>
    <property type="match status" value="1"/>
</dbReference>
<dbReference type="KEGG" id="sind:105159230"/>
<gene>
    <name evidence="12" type="primary">LOC105159230</name>
</gene>
<dbReference type="InterPro" id="IPR055185">
    <property type="entry name" value="C2CH-4th_BIRD-IDD"/>
</dbReference>
<dbReference type="InterPro" id="IPR055187">
    <property type="entry name" value="C2CH-3rd_BIRD-IDD"/>
</dbReference>
<keyword evidence="4" id="KW-0862">Zinc</keyword>
<dbReference type="Pfam" id="PF22995">
    <property type="entry name" value="C2CH-3rd_BIRD-IDD"/>
    <property type="match status" value="1"/>
</dbReference>
<dbReference type="FunFam" id="3.30.160.60:FF:000554">
    <property type="entry name" value="protein indeterminate-domain 12-like"/>
    <property type="match status" value="1"/>
</dbReference>
<dbReference type="SMART" id="SM00355">
    <property type="entry name" value="ZnF_C2H2"/>
    <property type="match status" value="3"/>
</dbReference>
<keyword evidence="3 8" id="KW-0863">Zinc-finger</keyword>
<evidence type="ECO:0000256" key="5">
    <source>
        <dbReference type="ARBA" id="ARBA00023015"/>
    </source>
</evidence>
<evidence type="ECO:0000256" key="6">
    <source>
        <dbReference type="ARBA" id="ARBA00023125"/>
    </source>
</evidence>
<dbReference type="SUPFAM" id="SSF57667">
    <property type="entry name" value="beta-beta-alpha zinc fingers"/>
    <property type="match status" value="1"/>
</dbReference>
<evidence type="ECO:0000256" key="9">
    <source>
        <dbReference type="SAM" id="MobiDB-lite"/>
    </source>
</evidence>
<evidence type="ECO:0000256" key="7">
    <source>
        <dbReference type="ARBA" id="ARBA00023163"/>
    </source>
</evidence>
<keyword evidence="5" id="KW-0805">Transcription regulation</keyword>
<dbReference type="GO" id="GO:0003700">
    <property type="term" value="F:DNA-binding transcription factor activity"/>
    <property type="evidence" value="ECO:0007669"/>
    <property type="project" value="TreeGrafter"/>
</dbReference>
<dbReference type="PROSITE" id="PS00028">
    <property type="entry name" value="ZINC_FINGER_C2H2_1"/>
    <property type="match status" value="1"/>
</dbReference>
<proteinExistence type="predicted"/>
<dbReference type="PANTHER" id="PTHR10593:SF246">
    <property type="entry name" value="PROTEIN INDETERMINATE-DOMAIN 2-LIKE ISOFORM X1"/>
    <property type="match status" value="1"/>
</dbReference>
<dbReference type="PANTHER" id="PTHR10593">
    <property type="entry name" value="SERINE/THREONINE-PROTEIN KINASE RIO"/>
    <property type="match status" value="1"/>
</dbReference>
<dbReference type="Pfam" id="PF22992">
    <property type="entry name" value="C2CH-4th_BIRD-IDD"/>
    <property type="match status" value="1"/>
</dbReference>
<dbReference type="AlphaFoldDB" id="A0A6I9SY59"/>
<dbReference type="GeneID" id="105159230"/>
<dbReference type="GO" id="GO:0003677">
    <property type="term" value="F:DNA binding"/>
    <property type="evidence" value="ECO:0007669"/>
    <property type="project" value="UniProtKB-KW"/>
</dbReference>
<dbReference type="FunFam" id="3.30.160.60:FF:000131">
    <property type="entry name" value="protein indeterminate-domain 5, chloroplastic-like"/>
    <property type="match status" value="1"/>
</dbReference>
<keyword evidence="11" id="KW-1185">Reference proteome</keyword>
<feature type="compositionally biased region" description="Polar residues" evidence="9">
    <location>
        <begin position="16"/>
        <end position="38"/>
    </location>
</feature>
<dbReference type="InterPro" id="IPR036236">
    <property type="entry name" value="Znf_C2H2_sf"/>
</dbReference>
<evidence type="ECO:0000256" key="2">
    <source>
        <dbReference type="ARBA" id="ARBA00022737"/>
    </source>
</evidence>
<feature type="region of interest" description="Disordered" evidence="9">
    <location>
        <begin position="1"/>
        <end position="52"/>
    </location>
</feature>
<dbReference type="InterPro" id="IPR013087">
    <property type="entry name" value="Znf_C2H2_type"/>
</dbReference>
<keyword evidence="2" id="KW-0677">Repeat</keyword>
<keyword evidence="6" id="KW-0238">DNA-binding</keyword>
<dbReference type="Gene3D" id="3.30.160.60">
    <property type="entry name" value="Classic Zinc Finger"/>
    <property type="match status" value="2"/>
</dbReference>
<evidence type="ECO:0000256" key="8">
    <source>
        <dbReference type="PROSITE-ProRule" id="PRU00042"/>
    </source>
</evidence>
<dbReference type="GO" id="GO:0008270">
    <property type="term" value="F:zinc ion binding"/>
    <property type="evidence" value="ECO:0007669"/>
    <property type="project" value="UniProtKB-KW"/>
</dbReference>
<protein>
    <submittedName>
        <fullName evidence="12">Protein indeterminate-domain 2</fullName>
    </submittedName>
</protein>
<evidence type="ECO:0000256" key="1">
    <source>
        <dbReference type="ARBA" id="ARBA00022723"/>
    </source>
</evidence>
<evidence type="ECO:0000256" key="4">
    <source>
        <dbReference type="ARBA" id="ARBA00022833"/>
    </source>
</evidence>
<sequence length="538" mass="56445">MEMENSSQIPFPAASGESNIPTAGNETKSDQLAETAQPTKKKRSLPGMPDPDAEVIALSPKTLLATNRFVCEICNKGFQRDQNLQLHRRGHNLPWKLRQRTSKEVRKRVYVCPEPTCIHHDPSRALGDLTGIKKHFCRKHGEKKYKCERCSKKYAVHSDWKAHMKTCGTREYRCDCGTLFSRRDSFITHRAFCDALAQEGARTQPLAATSSGGDLKVQVLATPPAASSPPPPPLTPSTGVLSPVLSIQSSAELAPENQAAQLQPSPGTAALSSSTAIINPTNRATSAMAPGSSSTSSGLVSGRTGILSSIFNASTSAELPQPPTQPASYPGLICAMAGPDHQAIDPISLSLSSSLYGSSSLFSAASEVNPQPQYGSSPQPALSATALLQKAAQIGATSSSSSFLRGLGLAMPSPSKVQDNASTMASATSSSNTPLHWTSGVKLEINSLASGLRLGLSSNESSVFNGSMMSRSTSLYGNKPLTLDFLGLGVGAGETSSSGLSAFLSSIGGGLDMASASLAGVRRAEDTWDNPADRKPSV</sequence>
<dbReference type="Proteomes" id="UP000504604">
    <property type="component" value="Linkage group LG3"/>
</dbReference>
<feature type="domain" description="C2H2-type" evidence="10">
    <location>
        <begin position="69"/>
        <end position="91"/>
    </location>
</feature>
<dbReference type="InterPro" id="IPR055186">
    <property type="entry name" value="C2H2-2nd_BIRD-IDD"/>
</dbReference>
<accession>A0A6I9SY59</accession>
<reference evidence="12" key="1">
    <citation type="submission" date="2025-08" db="UniProtKB">
        <authorList>
            <consortium name="RefSeq"/>
        </authorList>
    </citation>
    <scope>IDENTIFICATION</scope>
</reference>
<keyword evidence="7" id="KW-0804">Transcription</keyword>